<evidence type="ECO:0000313" key="1">
    <source>
        <dbReference type="EMBL" id="ASN72553.1"/>
    </source>
</evidence>
<sequence>MSLNLGGVTMAYHFNNKIEIIEERDDPNAFMLGENMITTVIAKP</sequence>
<organism evidence="1">
    <name type="scientific">uncultured Caudovirales phage</name>
    <dbReference type="NCBI Taxonomy" id="2100421"/>
    <lineage>
        <taxon>Viruses</taxon>
        <taxon>Duplodnaviria</taxon>
        <taxon>Heunggongvirae</taxon>
        <taxon>Uroviricota</taxon>
        <taxon>Caudoviricetes</taxon>
        <taxon>Peduoviridae</taxon>
        <taxon>Maltschvirus</taxon>
        <taxon>Maltschvirus maltsch</taxon>
    </lineage>
</organism>
<reference evidence="1" key="1">
    <citation type="submission" date="2017-06" db="EMBL/GenBank/DDBJ databases">
        <title>Novel phages from South African skin metaviromes.</title>
        <authorList>
            <person name="van Zyl L.J."/>
            <person name="Abrahams Y."/>
            <person name="Stander E.A."/>
            <person name="Kirby B.M."/>
            <person name="Clavaud C."/>
            <person name="Farcet C."/>
            <person name="Breton L."/>
            <person name="Trindade M.I."/>
        </authorList>
    </citation>
    <scope>NUCLEOTIDE SEQUENCE</scope>
</reference>
<gene>
    <name evidence="1" type="ORF">2F5_5</name>
</gene>
<dbReference type="EMBL" id="MF417959">
    <property type="protein sequence ID" value="ASN72553.1"/>
    <property type="molecule type" value="Genomic_DNA"/>
</dbReference>
<protein>
    <submittedName>
        <fullName evidence="1">Uncharacterized protein</fullName>
    </submittedName>
</protein>
<proteinExistence type="predicted"/>
<name>A0A2H4JEG8_9CAUD</name>
<accession>A0A2H4JEG8</accession>